<evidence type="ECO:0000256" key="3">
    <source>
        <dbReference type="ARBA" id="ARBA00022490"/>
    </source>
</evidence>
<reference evidence="10" key="1">
    <citation type="submission" date="2013-03" db="EMBL/GenBank/DDBJ databases">
        <title>The Genome Sequence of Anopheles epiroticus epiroticus2.</title>
        <authorList>
            <consortium name="The Broad Institute Genomics Platform"/>
            <person name="Neafsey D.E."/>
            <person name="Howell P."/>
            <person name="Walker B."/>
            <person name="Young S.K."/>
            <person name="Zeng Q."/>
            <person name="Gargeya S."/>
            <person name="Fitzgerald M."/>
            <person name="Haas B."/>
            <person name="Abouelleil A."/>
            <person name="Allen A.W."/>
            <person name="Alvarado L."/>
            <person name="Arachchi H.M."/>
            <person name="Berlin A.M."/>
            <person name="Chapman S.B."/>
            <person name="Gainer-Dewar J."/>
            <person name="Goldberg J."/>
            <person name="Griggs A."/>
            <person name="Gujja S."/>
            <person name="Hansen M."/>
            <person name="Howarth C."/>
            <person name="Imamovic A."/>
            <person name="Ireland A."/>
            <person name="Larimer J."/>
            <person name="McCowan C."/>
            <person name="Murphy C."/>
            <person name="Pearson M."/>
            <person name="Poon T.W."/>
            <person name="Priest M."/>
            <person name="Roberts A."/>
            <person name="Saif S."/>
            <person name="Shea T."/>
            <person name="Sisk P."/>
            <person name="Sykes S."/>
            <person name="Wortman J."/>
            <person name="Nusbaum C."/>
            <person name="Birren B."/>
        </authorList>
    </citation>
    <scope>NUCLEOTIDE SEQUENCE [LARGE SCALE GENOMIC DNA]</scope>
    <source>
        <strain evidence="10">Epiroticus2</strain>
    </source>
</reference>
<evidence type="ECO:0000256" key="4">
    <source>
        <dbReference type="ARBA" id="ARBA00023203"/>
    </source>
</evidence>
<evidence type="ECO:0000256" key="6">
    <source>
        <dbReference type="ARBA" id="ARBA00054835"/>
    </source>
</evidence>
<comment type="function">
    <text evidence="6">Functions as actin-binding component of the Arp2/3 complex which is involved in regulation of actin polymerization and together with an activating nucleation-promoting factor (NPF) mediates the formation of branched actin networks. Seems to contact the mother actin filament.</text>
</comment>
<evidence type="ECO:0000256" key="1">
    <source>
        <dbReference type="ARBA" id="ARBA00004245"/>
    </source>
</evidence>
<comment type="subunit">
    <text evidence="7">Component of the Arp2/3 complex.</text>
</comment>
<comment type="subcellular location">
    <subcellularLocation>
        <location evidence="1">Cytoplasm</location>
        <location evidence="1">Cytoskeleton</location>
    </subcellularLocation>
</comment>
<reference evidence="9" key="2">
    <citation type="submission" date="2020-05" db="UniProtKB">
        <authorList>
            <consortium name="EnsemblMetazoa"/>
        </authorList>
    </citation>
    <scope>IDENTIFICATION</scope>
    <source>
        <strain evidence="9">Epiroticus2</strain>
    </source>
</reference>
<evidence type="ECO:0000256" key="5">
    <source>
        <dbReference type="ARBA" id="ARBA00023212"/>
    </source>
</evidence>
<keyword evidence="3" id="KW-0963">Cytoplasm</keyword>
<dbReference type="Pfam" id="PF04045">
    <property type="entry name" value="P34-Arc"/>
    <property type="match status" value="1"/>
</dbReference>
<sequence>MILLEINNRIVEETLTVKFKNAIAGNKAESIDVTVADFDGVLFHISNINGDKTKVRTSISLKFYKQLQEHGADELLKREYGDLLIAPEDGYNVSVLVDLENIPENWEETVRKIGLLKRNCFASVFEKYFDFQSQGEGEGEGQKRAVINYRNDETMYVEAKPDRVTVVFSTIFRDEDDVVLGKVFMQELREGRRASHTAPQVLFSHREPPLELANTGARVGENIGYVTFVLFPRHTAKETRDNTINLIHMFRDYLHYHIKVLFESVHPLPNAGKDDGVFKGAQPCSAGAKNYGKENNIRPNIHQKRMILEHVGRLVVKCRGKKVESLQKRNGMMGDEMSVEQEAEAILEAETSFGMRVWHLLFLSCGSVLGVVIMLCCCIRFRIPRTKQDIEADYHRKKLTRKFRERLDCMNNADIDEMDLIKALERVREDYVAEQEKQASKEVAENKDNQAIVTVCENV</sequence>
<dbReference type="GO" id="GO:0034314">
    <property type="term" value="P:Arp2/3 complex-mediated actin nucleation"/>
    <property type="evidence" value="ECO:0007669"/>
    <property type="project" value="InterPro"/>
</dbReference>
<dbReference type="STRING" id="199890.A0A182PFP6"/>
<keyword evidence="4" id="KW-0009">Actin-binding</keyword>
<dbReference type="GO" id="GO:0051015">
    <property type="term" value="F:actin filament binding"/>
    <property type="evidence" value="ECO:0007669"/>
    <property type="project" value="TreeGrafter"/>
</dbReference>
<dbReference type="Pfam" id="PF16038">
    <property type="entry name" value="TMIE"/>
    <property type="match status" value="1"/>
</dbReference>
<evidence type="ECO:0000313" key="9">
    <source>
        <dbReference type="EnsemblMetazoa" id="AEPI005753-PA"/>
    </source>
</evidence>
<organism evidence="9 10">
    <name type="scientific">Anopheles epiroticus</name>
    <dbReference type="NCBI Taxonomy" id="199890"/>
    <lineage>
        <taxon>Eukaryota</taxon>
        <taxon>Metazoa</taxon>
        <taxon>Ecdysozoa</taxon>
        <taxon>Arthropoda</taxon>
        <taxon>Hexapoda</taxon>
        <taxon>Insecta</taxon>
        <taxon>Pterygota</taxon>
        <taxon>Neoptera</taxon>
        <taxon>Endopterygota</taxon>
        <taxon>Diptera</taxon>
        <taxon>Nematocera</taxon>
        <taxon>Culicoidea</taxon>
        <taxon>Culicidae</taxon>
        <taxon>Anophelinae</taxon>
        <taxon>Anopheles</taxon>
    </lineage>
</organism>
<dbReference type="FunFam" id="3.30.1460.20:FF:000002">
    <property type="entry name" value="Arp2/3 complex 34 kDa subunit"/>
    <property type="match status" value="1"/>
</dbReference>
<dbReference type="SUPFAM" id="SSF69645">
    <property type="entry name" value="Arp2/3 complex subunits"/>
    <property type="match status" value="2"/>
</dbReference>
<protein>
    <recommendedName>
        <fullName evidence="11">Arp2/3 complex 34 kDa subunit</fullName>
    </recommendedName>
</protein>
<dbReference type="Proteomes" id="UP000075885">
    <property type="component" value="Unassembled WGS sequence"/>
</dbReference>
<evidence type="ECO:0000256" key="7">
    <source>
        <dbReference type="ARBA" id="ARBA00065815"/>
    </source>
</evidence>
<dbReference type="VEuPathDB" id="VectorBase:AEPI005753"/>
<dbReference type="FunFam" id="3.30.1460.20:FF:000004">
    <property type="entry name" value="Arp2/3 complex 34 kDa subunit"/>
    <property type="match status" value="1"/>
</dbReference>
<dbReference type="Gene3D" id="3.30.1460.20">
    <property type="match status" value="2"/>
</dbReference>
<name>A0A182PFP6_9DIPT</name>
<proteinExistence type="inferred from homology"/>
<dbReference type="GO" id="GO:0030041">
    <property type="term" value="P:actin filament polymerization"/>
    <property type="evidence" value="ECO:0007669"/>
    <property type="project" value="InterPro"/>
</dbReference>
<feature type="transmembrane region" description="Helical" evidence="8">
    <location>
        <begin position="357"/>
        <end position="379"/>
    </location>
</feature>
<dbReference type="AlphaFoldDB" id="A0A182PFP6"/>
<keyword evidence="8" id="KW-0812">Transmembrane</keyword>
<dbReference type="InterPro" id="IPR034666">
    <property type="entry name" value="ARPC2/4"/>
</dbReference>
<evidence type="ECO:0008006" key="11">
    <source>
        <dbReference type="Google" id="ProtNLM"/>
    </source>
</evidence>
<dbReference type="GO" id="GO:0005200">
    <property type="term" value="F:structural constituent of cytoskeleton"/>
    <property type="evidence" value="ECO:0007669"/>
    <property type="project" value="TreeGrafter"/>
</dbReference>
<keyword evidence="5" id="KW-0206">Cytoskeleton</keyword>
<keyword evidence="10" id="KW-1185">Reference proteome</keyword>
<dbReference type="GO" id="GO:0005885">
    <property type="term" value="C:Arp2/3 protein complex"/>
    <property type="evidence" value="ECO:0007669"/>
    <property type="project" value="InterPro"/>
</dbReference>
<comment type="similarity">
    <text evidence="2">Belongs to the ARPC2 family.</text>
</comment>
<keyword evidence="8" id="KW-1133">Transmembrane helix</keyword>
<evidence type="ECO:0000313" key="10">
    <source>
        <dbReference type="Proteomes" id="UP000075885"/>
    </source>
</evidence>
<accession>A0A182PFP6</accession>
<dbReference type="EnsemblMetazoa" id="AEPI005753-RA">
    <property type="protein sequence ID" value="AEPI005753-PA"/>
    <property type="gene ID" value="AEPI005753"/>
</dbReference>
<dbReference type="InterPro" id="IPR032006">
    <property type="entry name" value="TMIE"/>
</dbReference>
<dbReference type="InterPro" id="IPR007188">
    <property type="entry name" value="ARPC2"/>
</dbReference>
<evidence type="ECO:0000256" key="2">
    <source>
        <dbReference type="ARBA" id="ARBA00007192"/>
    </source>
</evidence>
<keyword evidence="8" id="KW-0472">Membrane</keyword>
<dbReference type="PANTHER" id="PTHR12058">
    <property type="entry name" value="ARP2/3 COMPLEX 34 KDA SUBUNIT"/>
    <property type="match status" value="1"/>
</dbReference>
<evidence type="ECO:0000256" key="8">
    <source>
        <dbReference type="SAM" id="Phobius"/>
    </source>
</evidence>
<dbReference type="PANTHER" id="PTHR12058:SF0">
    <property type="entry name" value="ACTIN-RELATED PROTEIN 2_3 COMPLEX SUBUNIT 2"/>
    <property type="match status" value="1"/>
</dbReference>